<sequence length="399" mass="44905">MRKNLEKGVLAVAALCAVFWGLQACRQLNPDPQPVEMTRIDVARALGRAHPSFEFEHEFCTVLSTLILSAWDESGDWKGDLQGDATAFAPMLLYAFAHDVQEDLLRIMADRTVAHEARMVNQCLLWPVPSMEVVIGFPALAQPFLATGDDRYRRTFLRGVRLGYVLARYFPGALTPFVSDRASVYGATAYLCFTAARMADTADAREEFVLKGTALVEQAGDECWDGEEGRYTHQNMLDWPQGTMMMALVSAYRATGETRYLDQALSVLKYMDRCCLDEAGGFSGHPRPDTRALSGNNIMAWVFLDLYEATRDRRYLERARRVLAWIFSPDLFDPSEGLISHHWSAEEGRAGYSCTGCNFHTLVCVYRYNTLLKQGLSRRDRPPQHLGEVAAAQRKIFSP</sequence>
<dbReference type="Pfam" id="PF07944">
    <property type="entry name" value="Beta-AFase-like_GH127_cat"/>
    <property type="match status" value="1"/>
</dbReference>
<dbReference type="InterPro" id="IPR012878">
    <property type="entry name" value="Beta-AFase-like_GH127_cat"/>
</dbReference>
<dbReference type="AlphaFoldDB" id="A0A485LV87"/>
<organism evidence="2">
    <name type="scientific">anaerobic digester metagenome</name>
    <dbReference type="NCBI Taxonomy" id="1263854"/>
    <lineage>
        <taxon>unclassified sequences</taxon>
        <taxon>metagenomes</taxon>
        <taxon>ecological metagenomes</taxon>
    </lineage>
</organism>
<dbReference type="PROSITE" id="PS51257">
    <property type="entry name" value="PROKAR_LIPOPROTEIN"/>
    <property type="match status" value="1"/>
</dbReference>
<name>A0A485LV87_9ZZZZ</name>
<dbReference type="GO" id="GO:0005975">
    <property type="term" value="P:carbohydrate metabolic process"/>
    <property type="evidence" value="ECO:0007669"/>
    <property type="project" value="InterPro"/>
</dbReference>
<reference evidence="2" key="1">
    <citation type="submission" date="2019-03" db="EMBL/GenBank/DDBJ databases">
        <authorList>
            <person name="Hao L."/>
        </authorList>
    </citation>
    <scope>NUCLEOTIDE SEQUENCE</scope>
</reference>
<feature type="domain" description="Non-reducing end beta-L-arabinofuranosidase-like GH127 catalytic" evidence="1">
    <location>
        <begin position="238"/>
        <end position="323"/>
    </location>
</feature>
<dbReference type="EMBL" id="CAADRM010000013">
    <property type="protein sequence ID" value="VFU11563.1"/>
    <property type="molecule type" value="Genomic_DNA"/>
</dbReference>
<proteinExistence type="predicted"/>
<evidence type="ECO:0000259" key="1">
    <source>
        <dbReference type="Pfam" id="PF07944"/>
    </source>
</evidence>
<gene>
    <name evidence="2" type="ORF">SCFA_110026</name>
</gene>
<accession>A0A485LV87</accession>
<dbReference type="InterPro" id="IPR008928">
    <property type="entry name" value="6-hairpin_glycosidase_sf"/>
</dbReference>
<dbReference type="SUPFAM" id="SSF48208">
    <property type="entry name" value="Six-hairpin glycosidases"/>
    <property type="match status" value="2"/>
</dbReference>
<evidence type="ECO:0000313" key="2">
    <source>
        <dbReference type="EMBL" id="VFU11563.1"/>
    </source>
</evidence>
<dbReference type="Gene3D" id="1.50.10.20">
    <property type="match status" value="1"/>
</dbReference>
<protein>
    <recommendedName>
        <fullName evidence="1">Non-reducing end beta-L-arabinofuranosidase-like GH127 catalytic domain-containing protein</fullName>
    </recommendedName>
</protein>